<feature type="compositionally biased region" description="Polar residues" evidence="1">
    <location>
        <begin position="20"/>
        <end position="30"/>
    </location>
</feature>
<feature type="region of interest" description="Disordered" evidence="1">
    <location>
        <begin position="195"/>
        <end position="215"/>
    </location>
</feature>
<keyword evidence="4" id="KW-1185">Reference proteome</keyword>
<dbReference type="Proteomes" id="UP000095192">
    <property type="component" value="Unassembled WGS sequence"/>
</dbReference>
<reference evidence="3 4" key="1">
    <citation type="journal article" date="2016" name="BMC Genomics">
        <title>Comparative genomics reveals Cyclospora cayetanensis possesses coccidia-like metabolism and invasion components but unique surface antigens.</title>
        <authorList>
            <person name="Liu S."/>
            <person name="Wang L."/>
            <person name="Zheng H."/>
            <person name="Xu Z."/>
            <person name="Roellig D.M."/>
            <person name="Li N."/>
            <person name="Frace M.A."/>
            <person name="Tang K."/>
            <person name="Arrowood M.J."/>
            <person name="Moss D.M."/>
            <person name="Zhang L."/>
            <person name="Feng Y."/>
            <person name="Xiao L."/>
        </authorList>
    </citation>
    <scope>NUCLEOTIDE SEQUENCE [LARGE SCALE GENOMIC DNA]</scope>
    <source>
        <strain evidence="3 4">CHN_HEN01</strain>
    </source>
</reference>
<proteinExistence type="predicted"/>
<dbReference type="EMBL" id="JROU02000326">
    <property type="protein sequence ID" value="OEH79625.1"/>
    <property type="molecule type" value="Genomic_DNA"/>
</dbReference>
<name>A0A1D3D841_9EIME</name>
<dbReference type="AlphaFoldDB" id="A0A1D3D841"/>
<evidence type="ECO:0000256" key="2">
    <source>
        <dbReference type="SAM" id="Phobius"/>
    </source>
</evidence>
<dbReference type="VEuPathDB" id="ToxoDB:LOC34620792"/>
<keyword evidence="2" id="KW-0472">Membrane</keyword>
<evidence type="ECO:0008006" key="5">
    <source>
        <dbReference type="Google" id="ProtNLM"/>
    </source>
</evidence>
<dbReference type="InParanoid" id="A0A1D3D841"/>
<feature type="compositionally biased region" description="Low complexity" evidence="1">
    <location>
        <begin position="45"/>
        <end position="68"/>
    </location>
</feature>
<keyword evidence="2" id="KW-1133">Transmembrane helix</keyword>
<feature type="region of interest" description="Disordered" evidence="1">
    <location>
        <begin position="280"/>
        <end position="300"/>
    </location>
</feature>
<comment type="caution">
    <text evidence="3">The sequence shown here is derived from an EMBL/GenBank/DDBJ whole genome shotgun (WGS) entry which is preliminary data.</text>
</comment>
<evidence type="ECO:0000313" key="3">
    <source>
        <dbReference type="EMBL" id="OEH79625.1"/>
    </source>
</evidence>
<feature type="region of interest" description="Disordered" evidence="1">
    <location>
        <begin position="144"/>
        <end position="172"/>
    </location>
</feature>
<accession>A0A1D3D841</accession>
<evidence type="ECO:0000313" key="4">
    <source>
        <dbReference type="Proteomes" id="UP000095192"/>
    </source>
</evidence>
<keyword evidence="2" id="KW-0812">Transmembrane</keyword>
<protein>
    <recommendedName>
        <fullName evidence="5">Transmembrane protein</fullName>
    </recommendedName>
</protein>
<dbReference type="VEuPathDB" id="ToxoDB:cyc_04233"/>
<organism evidence="3 4">
    <name type="scientific">Cyclospora cayetanensis</name>
    <dbReference type="NCBI Taxonomy" id="88456"/>
    <lineage>
        <taxon>Eukaryota</taxon>
        <taxon>Sar</taxon>
        <taxon>Alveolata</taxon>
        <taxon>Apicomplexa</taxon>
        <taxon>Conoidasida</taxon>
        <taxon>Coccidia</taxon>
        <taxon>Eucoccidiorida</taxon>
        <taxon>Eimeriorina</taxon>
        <taxon>Eimeriidae</taxon>
        <taxon>Cyclospora</taxon>
    </lineage>
</organism>
<feature type="region of interest" description="Disordered" evidence="1">
    <location>
        <begin position="1"/>
        <end position="68"/>
    </location>
</feature>
<feature type="transmembrane region" description="Helical" evidence="2">
    <location>
        <begin position="100"/>
        <end position="121"/>
    </location>
</feature>
<feature type="transmembrane region" description="Helical" evidence="2">
    <location>
        <begin position="231"/>
        <end position="253"/>
    </location>
</feature>
<sequence length="300" mass="31354">MSTVHTANPEPPSAPRGNDASITMYPSSRQLHPPSANAPSPPSHPLSHLCEPASSISPSSNANQGESDPAALALLPGMLLGVEGKLRKAISMITDTLGPVTLPCLFVGGSVLGAAVATASFRTRMRKLGAAVPATARATGVKTLPAGGAAGHRAPLKGNTAQQTAATSSPAATGEQQLQASSILAAELARHRKRKSWELDDEDEEDWENPRAGEQRQTLRSAADLFTARELATLFLLPACFIGSVLGGGWIIFKYQCGIHDAQHFMLLMKWLSGKGPYPDAAGPHAAGPATLQPDSHSRQ</sequence>
<evidence type="ECO:0000256" key="1">
    <source>
        <dbReference type="SAM" id="MobiDB-lite"/>
    </source>
</evidence>
<feature type="compositionally biased region" description="Low complexity" evidence="1">
    <location>
        <begin position="160"/>
        <end position="172"/>
    </location>
</feature>
<feature type="compositionally biased region" description="Low complexity" evidence="1">
    <location>
        <begin position="280"/>
        <end position="290"/>
    </location>
</feature>
<gene>
    <name evidence="3" type="ORF">cyc_04233</name>
</gene>